<feature type="domain" description="DUF927" evidence="1">
    <location>
        <begin position="120"/>
        <end position="375"/>
    </location>
</feature>
<reference evidence="3 4" key="1">
    <citation type="submission" date="2016-10" db="EMBL/GenBank/DDBJ databases">
        <authorList>
            <person name="de Groot N.N."/>
        </authorList>
    </citation>
    <scope>NUCLEOTIDE SEQUENCE [LARGE SCALE GENOMIC DNA]</scope>
    <source>
        <strain evidence="3 4">DSM 1801</strain>
    </source>
</reference>
<evidence type="ECO:0000313" key="3">
    <source>
        <dbReference type="EMBL" id="SES69081.1"/>
    </source>
</evidence>
<evidence type="ECO:0000313" key="4">
    <source>
        <dbReference type="Proteomes" id="UP000199800"/>
    </source>
</evidence>
<organism evidence="3 4">
    <name type="scientific">[Clostridium] polysaccharolyticum</name>
    <dbReference type="NCBI Taxonomy" id="29364"/>
    <lineage>
        <taxon>Bacteria</taxon>
        <taxon>Bacillati</taxon>
        <taxon>Bacillota</taxon>
        <taxon>Clostridia</taxon>
        <taxon>Lachnospirales</taxon>
        <taxon>Lachnospiraceae</taxon>
    </lineage>
</organism>
<dbReference type="RefSeq" id="WP_092475400.1">
    <property type="nucleotide sequence ID" value="NZ_FOHN01000002.1"/>
</dbReference>
<sequence>MRTINVETLDSVSILADEIFCEIMDEKDEIDRSRLELECMSRARELGKLTEFKKLLSAYKKKEKEYLKAESEKKIGNDSFEHYTDFSIPEDAGFDNLFCGTWIATDHGIQTYGFMGQPILACYHPILPVKRMENAETGKEKIELAFRKGFKWKKIVVEKNQIASSSKIVSLSDYGISVTSENAKALVRYLADIENLNVNMIPVQISTSKLGWINGQFMPYGSDIIFDNESKFKTAFDSINPSGSREMWYKTAKKIRSSGRFEPNIMLIASFASVLIEGLNALPFILNLWGDSGRGKTVALMFATSVWATPKDNDYITSPKSTVTALELRLDFLNNLPMMIDDMAQIASKFGNDYTELVYMLCSGAGKDRANATLGLNKSTSWRNVIITNAEHSLITETMQGGAVNRVIDVEADEGNFFKSGNEVATSVKQNYGWAGFDFIQVLQSIGTDRIKKIQNDFKDKLNNAAHGQGVEKEEKQVLPMSILLTTDKIVTDYLFKDEMYLDFDRCLSILKNKGEVSENQRAYDFIMSEVEINVNRFNPDQYGDYHGECWGCIDAGYAVIINNIFSRMAEKGNFNKKSFLNWAEKQGLLLTSGSSQTKTKKMKNGSAPRCVFLKLDHGSEYESIKDLLDESDVPFPVE</sequence>
<dbReference type="EMBL" id="FOHN01000002">
    <property type="protein sequence ID" value="SES69081.1"/>
    <property type="molecule type" value="Genomic_DNA"/>
</dbReference>
<dbReference type="InterPro" id="IPR040538">
    <property type="entry name" value="Cch_HTH"/>
</dbReference>
<dbReference type="Pfam" id="PF06048">
    <property type="entry name" value="DUF927"/>
    <property type="match status" value="1"/>
</dbReference>
<evidence type="ECO:0000259" key="2">
    <source>
        <dbReference type="Pfam" id="PF18662"/>
    </source>
</evidence>
<keyword evidence="4" id="KW-1185">Reference proteome</keyword>
<dbReference type="STRING" id="29364.SAMN04487772_10248"/>
<dbReference type="InterPro" id="IPR009270">
    <property type="entry name" value="DUF927"/>
</dbReference>
<dbReference type="Pfam" id="PF18662">
    <property type="entry name" value="HTH_56"/>
    <property type="match status" value="1"/>
</dbReference>
<dbReference type="AlphaFoldDB" id="A0A1H9YKF3"/>
<name>A0A1H9YKF3_9FIRM</name>
<accession>A0A1H9YKF3</accession>
<dbReference type="Proteomes" id="UP000199800">
    <property type="component" value="Unassembled WGS sequence"/>
</dbReference>
<protein>
    <submittedName>
        <fullName evidence="3">Uncharcterized protein, DUF927 family</fullName>
    </submittedName>
</protein>
<dbReference type="OrthoDB" id="158067at2"/>
<evidence type="ECO:0000259" key="1">
    <source>
        <dbReference type="Pfam" id="PF06048"/>
    </source>
</evidence>
<feature type="domain" description="Cch helix turn helix" evidence="2">
    <location>
        <begin position="519"/>
        <end position="618"/>
    </location>
</feature>
<gene>
    <name evidence="3" type="ORF">SAMN04487772_10248</name>
</gene>
<proteinExistence type="predicted"/>